<reference evidence="3" key="2">
    <citation type="submission" date="2016-05" db="EMBL/GenBank/DDBJ databases">
        <title>Comparative analysis highlights variable genome content of wheat rusts and divergence of the mating loci.</title>
        <authorList>
            <person name="Cuomo C.A."/>
            <person name="Bakkeren G."/>
            <person name="Szabo L."/>
            <person name="Khalil H."/>
            <person name="Joly D."/>
            <person name="Goldberg J."/>
            <person name="Young S."/>
            <person name="Zeng Q."/>
            <person name="Fellers J."/>
        </authorList>
    </citation>
    <scope>NUCLEOTIDE SEQUENCE [LARGE SCALE GENOMIC DNA]</scope>
    <source>
        <strain evidence="3">1-1 BBBD Race 1</strain>
    </source>
</reference>
<dbReference type="GO" id="GO:0016020">
    <property type="term" value="C:membrane"/>
    <property type="evidence" value="ECO:0007669"/>
    <property type="project" value="TreeGrafter"/>
</dbReference>
<dbReference type="AlphaFoldDB" id="A0A0C4EV06"/>
<dbReference type="GO" id="GO:0001727">
    <property type="term" value="F:lipid kinase activity"/>
    <property type="evidence" value="ECO:0007669"/>
    <property type="project" value="TreeGrafter"/>
</dbReference>
<sequence length="526" mass="57985">MKTERDYLLYVLPPLAPAPASDPVGEEGRSEQKGGLCWLTFPERPQPGRQEDRGAAAGGDGSAANGAGDEHFPEFHSAPPSHQILNIVRENFVPFLQPQGPSRSNERWMVMWNDRAGQGLAKTWLDRIVLPILDFVGTPASDIRVYESRQSGWEDDLMKKTDEKRPTKVIILGGDGTISDFLSQAYANHQERKKSDPSGCMDQLHFDLVILPLGTANAMFFNTHPKVKELSRPKDILAGLLDAVLEPTRRADGVPELAPSRATLTEVQTLDRSKTLVQELVAFVVTSTALHASILETANRLVLQPDYQPAGTEVFQRAFLSNVSRTWNATVSLLPSALDGTIQRYDPTTERLLPVSMDGGGDGIGATPEVRLEGPFSYFTGCLVDRLESKFIIAPLRNPDRLPPSQQRSRASTIDLVILRPTRDARLKSILQDPQSTGPVRDDALTKFVSLVLQTAYHEGDHINLLSDDGLPIVEYYRCGGWIWTSTDQDQTHQVCIDGKVVEIPPDGGSVKVEVLSPDHTNITVY</sequence>
<evidence type="ECO:0000313" key="3">
    <source>
        <dbReference type="EMBL" id="OAV95450.1"/>
    </source>
</evidence>
<keyword evidence="5" id="KW-1185">Reference proteome</keyword>
<proteinExistence type="predicted"/>
<dbReference type="GO" id="GO:0046512">
    <property type="term" value="P:sphingosine biosynthetic process"/>
    <property type="evidence" value="ECO:0007669"/>
    <property type="project" value="TreeGrafter"/>
</dbReference>
<dbReference type="PANTHER" id="PTHR12358">
    <property type="entry name" value="SPHINGOSINE KINASE"/>
    <property type="match status" value="1"/>
</dbReference>
<reference evidence="4 5" key="3">
    <citation type="journal article" date="2017" name="G3 (Bethesda)">
        <title>Comparative analysis highlights variable genome content of wheat rusts and divergence of the mating loci.</title>
        <authorList>
            <person name="Cuomo C.A."/>
            <person name="Bakkeren G."/>
            <person name="Khalil H.B."/>
            <person name="Panwar V."/>
            <person name="Joly D."/>
            <person name="Linning R."/>
            <person name="Sakthikumar S."/>
            <person name="Song X."/>
            <person name="Adiconis X."/>
            <person name="Fan L."/>
            <person name="Goldberg J.M."/>
            <person name="Levin J.Z."/>
            <person name="Young S."/>
            <person name="Zeng Q."/>
            <person name="Anikster Y."/>
            <person name="Bruce M."/>
            <person name="Wang M."/>
            <person name="Yin C."/>
            <person name="McCallum B."/>
            <person name="Szabo L.J."/>
            <person name="Hulbert S."/>
            <person name="Chen X."/>
            <person name="Fellers J.P."/>
        </authorList>
    </citation>
    <scope>NUCLEOTIDE SEQUENCE</scope>
    <source>
        <strain evidence="5">Isolate 1-1 / race 1 (BBBD)</strain>
        <strain evidence="4">isolate 1-1 / race 1 (BBBD)</strain>
    </source>
</reference>
<dbReference type="SUPFAM" id="SSF111331">
    <property type="entry name" value="NAD kinase/diacylglycerol kinase-like"/>
    <property type="match status" value="1"/>
</dbReference>
<dbReference type="STRING" id="630390.A0A0C4EV06"/>
<dbReference type="InterPro" id="IPR016064">
    <property type="entry name" value="NAD/diacylglycerol_kinase_sf"/>
</dbReference>
<dbReference type="Pfam" id="PF00781">
    <property type="entry name" value="DAGK_cat"/>
    <property type="match status" value="1"/>
</dbReference>
<evidence type="ECO:0000313" key="5">
    <source>
        <dbReference type="Proteomes" id="UP000005240"/>
    </source>
</evidence>
<dbReference type="EMBL" id="ADAS02000028">
    <property type="protein sequence ID" value="OAV95450.1"/>
    <property type="molecule type" value="Genomic_DNA"/>
</dbReference>
<dbReference type="OrthoDB" id="336240at2759"/>
<dbReference type="Proteomes" id="UP000005240">
    <property type="component" value="Unassembled WGS sequence"/>
</dbReference>
<dbReference type="PANTHER" id="PTHR12358:SF105">
    <property type="entry name" value="DAGKC DOMAIN-CONTAINING PROTEIN"/>
    <property type="match status" value="1"/>
</dbReference>
<reference evidence="3" key="1">
    <citation type="submission" date="2009-11" db="EMBL/GenBank/DDBJ databases">
        <authorList>
            <consortium name="The Broad Institute Genome Sequencing Platform"/>
            <person name="Ward D."/>
            <person name="Feldgarden M."/>
            <person name="Earl A."/>
            <person name="Young S.K."/>
            <person name="Zeng Q."/>
            <person name="Koehrsen M."/>
            <person name="Alvarado L."/>
            <person name="Berlin A."/>
            <person name="Bochicchio J."/>
            <person name="Borenstein D."/>
            <person name="Chapman S.B."/>
            <person name="Chen Z."/>
            <person name="Engels R."/>
            <person name="Freedman E."/>
            <person name="Gellesch M."/>
            <person name="Goldberg J."/>
            <person name="Griggs A."/>
            <person name="Gujja S."/>
            <person name="Heilman E."/>
            <person name="Heiman D."/>
            <person name="Hepburn T."/>
            <person name="Howarth C."/>
            <person name="Jen D."/>
            <person name="Larson L."/>
            <person name="Lewis B."/>
            <person name="Mehta T."/>
            <person name="Park D."/>
            <person name="Pearson M."/>
            <person name="Roberts A."/>
            <person name="Saif S."/>
            <person name="Shea T."/>
            <person name="Shenoy N."/>
            <person name="Sisk P."/>
            <person name="Stolte C."/>
            <person name="Sykes S."/>
            <person name="Thomson T."/>
            <person name="Walk T."/>
            <person name="White J."/>
            <person name="Yandava C."/>
            <person name="Izard J."/>
            <person name="Baranova O.V."/>
            <person name="Blanton J.M."/>
            <person name="Tanner A.C."/>
            <person name="Dewhirst F.E."/>
            <person name="Haas B."/>
            <person name="Nusbaum C."/>
            <person name="Birren B."/>
        </authorList>
    </citation>
    <scope>NUCLEOTIDE SEQUENCE [LARGE SCALE GENOMIC DNA]</scope>
    <source>
        <strain evidence="3">1-1 BBBD Race 1</strain>
    </source>
</reference>
<evidence type="ECO:0000256" key="1">
    <source>
        <dbReference type="SAM" id="MobiDB-lite"/>
    </source>
</evidence>
<feature type="domain" description="DAGKc" evidence="2">
    <location>
        <begin position="107"/>
        <end position="223"/>
    </location>
</feature>
<dbReference type="InterPro" id="IPR017438">
    <property type="entry name" value="ATP-NAD_kinase_N"/>
</dbReference>
<dbReference type="GO" id="GO:0005737">
    <property type="term" value="C:cytoplasm"/>
    <property type="evidence" value="ECO:0007669"/>
    <property type="project" value="TreeGrafter"/>
</dbReference>
<feature type="region of interest" description="Disordered" evidence="1">
    <location>
        <begin position="14"/>
        <end position="78"/>
    </location>
</feature>
<reference evidence="4" key="4">
    <citation type="submission" date="2025-05" db="UniProtKB">
        <authorList>
            <consortium name="EnsemblFungi"/>
        </authorList>
    </citation>
    <scope>IDENTIFICATION</scope>
    <source>
        <strain evidence="4">isolate 1-1 / race 1 (BBBD)</strain>
    </source>
</reference>
<dbReference type="VEuPathDB" id="FungiDB:PTTG_04638"/>
<gene>
    <name evidence="3" type="ORF">PTTG_04638</name>
</gene>
<dbReference type="Gene3D" id="3.40.50.10330">
    <property type="entry name" value="Probable inorganic polyphosphate/atp-NAD kinase, domain 1"/>
    <property type="match status" value="1"/>
</dbReference>
<evidence type="ECO:0000313" key="4">
    <source>
        <dbReference type="EnsemblFungi" id="PTTG_04638-t43_1-p1"/>
    </source>
</evidence>
<dbReference type="EnsemblFungi" id="PTTG_04638-t43_1">
    <property type="protein sequence ID" value="PTTG_04638-t43_1-p1"/>
    <property type="gene ID" value="PTTG_04638"/>
</dbReference>
<evidence type="ECO:0000259" key="2">
    <source>
        <dbReference type="Pfam" id="PF00781"/>
    </source>
</evidence>
<protein>
    <submittedName>
        <fullName evidence="4">DAGKc domain-containing protein</fullName>
    </submittedName>
</protein>
<dbReference type="OMA" id="GWEWIPD"/>
<name>A0A0C4EV06_PUCT1</name>
<accession>A0A0C4EV06</accession>
<dbReference type="InterPro" id="IPR050187">
    <property type="entry name" value="Lipid_Phosphate_FormReg"/>
</dbReference>
<organism evidence="3">
    <name type="scientific">Puccinia triticina (isolate 1-1 / race 1 (BBBD))</name>
    <name type="common">Brown leaf rust fungus</name>
    <dbReference type="NCBI Taxonomy" id="630390"/>
    <lineage>
        <taxon>Eukaryota</taxon>
        <taxon>Fungi</taxon>
        <taxon>Dikarya</taxon>
        <taxon>Basidiomycota</taxon>
        <taxon>Pucciniomycotina</taxon>
        <taxon>Pucciniomycetes</taxon>
        <taxon>Pucciniales</taxon>
        <taxon>Pucciniaceae</taxon>
        <taxon>Puccinia</taxon>
    </lineage>
</organism>
<dbReference type="InterPro" id="IPR001206">
    <property type="entry name" value="Diacylglycerol_kinase_cat_dom"/>
</dbReference>